<comment type="caution">
    <text evidence="1">The sequence shown here is derived from an EMBL/GenBank/DDBJ whole genome shotgun (WGS) entry which is preliminary data.</text>
</comment>
<organism evidence="1 2">
    <name type="scientific">Candidatus Brocadia sinica JPN1</name>
    <dbReference type="NCBI Taxonomy" id="1197129"/>
    <lineage>
        <taxon>Bacteria</taxon>
        <taxon>Pseudomonadati</taxon>
        <taxon>Planctomycetota</taxon>
        <taxon>Candidatus Brocadiia</taxon>
        <taxon>Candidatus Brocadiales</taxon>
        <taxon>Candidatus Brocadiaceae</taxon>
        <taxon>Candidatus Brocadia</taxon>
    </lineage>
</organism>
<protein>
    <submittedName>
        <fullName evidence="1">RNA-binding proteins</fullName>
    </submittedName>
</protein>
<sequence>MAFYPNFPFGYRVTVLPFLLKFQSLPGVMKMLASLQKYFYYEKYGAKERLTIFNTYERFFLWF</sequence>
<dbReference type="EMBL" id="BAFN01000001">
    <property type="protein sequence ID" value="GAN35176.1"/>
    <property type="molecule type" value="Genomic_DNA"/>
</dbReference>
<evidence type="ECO:0000313" key="1">
    <source>
        <dbReference type="EMBL" id="GAN35176.1"/>
    </source>
</evidence>
<name>A0ABQ0K2C8_9BACT</name>
<dbReference type="Proteomes" id="UP000032309">
    <property type="component" value="Unassembled WGS sequence"/>
</dbReference>
<reference evidence="2" key="1">
    <citation type="journal article" date="2015" name="Genome Announc.">
        <title>Draft Genome Sequence of an Anaerobic Ammonium-Oxidizing Bacterium, "Candidatus Brocadia sinica".</title>
        <authorList>
            <person name="Oshiki M."/>
            <person name="Shinyako-Hata K."/>
            <person name="Satoh H."/>
            <person name="Okabe S."/>
        </authorList>
    </citation>
    <scope>NUCLEOTIDE SEQUENCE [LARGE SCALE GENOMIC DNA]</scope>
    <source>
        <strain evidence="2">JPN1</strain>
    </source>
</reference>
<accession>A0ABQ0K2C8</accession>
<gene>
    <name evidence="1" type="ORF">BROSI_A3724</name>
</gene>
<evidence type="ECO:0000313" key="2">
    <source>
        <dbReference type="Proteomes" id="UP000032309"/>
    </source>
</evidence>
<keyword evidence="2" id="KW-1185">Reference proteome</keyword>
<proteinExistence type="predicted"/>